<proteinExistence type="predicted"/>
<evidence type="ECO:0000313" key="2">
    <source>
        <dbReference type="EMBL" id="EGO53708.1"/>
    </source>
</evidence>
<dbReference type="AlphaFoldDB" id="F8MZL8"/>
<dbReference type="KEGG" id="nte:NEUTE1DRAFT115489"/>
<dbReference type="RefSeq" id="XP_009857290.1">
    <property type="nucleotide sequence ID" value="XM_009858988.1"/>
</dbReference>
<dbReference type="Proteomes" id="UP000008065">
    <property type="component" value="Unassembled WGS sequence"/>
</dbReference>
<accession>F8MZL8</accession>
<keyword evidence="3" id="KW-1185">Reference proteome</keyword>
<dbReference type="GeneID" id="20822792"/>
<organism evidence="2 3">
    <name type="scientific">Neurospora tetrasperma (strain FGSC 2508 / ATCC MYA-4615 / P0657)</name>
    <dbReference type="NCBI Taxonomy" id="510951"/>
    <lineage>
        <taxon>Eukaryota</taxon>
        <taxon>Fungi</taxon>
        <taxon>Dikarya</taxon>
        <taxon>Ascomycota</taxon>
        <taxon>Pezizomycotina</taxon>
        <taxon>Sordariomycetes</taxon>
        <taxon>Sordariomycetidae</taxon>
        <taxon>Sordariales</taxon>
        <taxon>Sordariaceae</taxon>
        <taxon>Neurospora</taxon>
    </lineage>
</organism>
<protein>
    <submittedName>
        <fullName evidence="2">Uncharacterized protein</fullName>
    </submittedName>
</protein>
<name>F8MZL8_NEUT8</name>
<evidence type="ECO:0000256" key="1">
    <source>
        <dbReference type="SAM" id="MobiDB-lite"/>
    </source>
</evidence>
<sequence length="185" mass="19698">MEGVPAPQVSHQTNGPVMDPPKTVNESPSKTAAAVENWWKAKDPLANPVPEDMLGLGMEALEKQREELVLELMQTFPGGDQPIADSTELKNFIEDLKSREAVQAHLSVPSDMIWSNLLRSNQKPLIFLNQVFLNPHLDSPTVIMSGIPTGNLAGGPAGAGLPGTAARDPGPGTDTMTGIVDNDSN</sequence>
<feature type="region of interest" description="Disordered" evidence="1">
    <location>
        <begin position="1"/>
        <end position="29"/>
    </location>
</feature>
<dbReference type="HOGENOM" id="CLU_1461721_0_0_1"/>
<feature type="region of interest" description="Disordered" evidence="1">
    <location>
        <begin position="155"/>
        <end position="185"/>
    </location>
</feature>
<evidence type="ECO:0000313" key="3">
    <source>
        <dbReference type="Proteomes" id="UP000008065"/>
    </source>
</evidence>
<dbReference type="VEuPathDB" id="FungiDB:NEUTE1DRAFT_115489"/>
<dbReference type="EMBL" id="GL891382">
    <property type="protein sequence ID" value="EGO53708.1"/>
    <property type="molecule type" value="Genomic_DNA"/>
</dbReference>
<gene>
    <name evidence="2" type="ORF">NEUTE1DRAFT_115489</name>
</gene>
<reference evidence="3" key="1">
    <citation type="journal article" date="2011" name="Genetics">
        <title>Massive changes in genome architecture accompany the transition to self-fertility in the filamentous fungus Neurospora tetrasperma.</title>
        <authorList>
            <person name="Ellison C.E."/>
            <person name="Stajich J.E."/>
            <person name="Jacobson D.J."/>
            <person name="Natvig D.O."/>
            <person name="Lapidus A."/>
            <person name="Foster B."/>
            <person name="Aerts A."/>
            <person name="Riley R."/>
            <person name="Lindquist E.A."/>
            <person name="Grigoriev I.V."/>
            <person name="Taylor J.W."/>
        </authorList>
    </citation>
    <scope>NUCLEOTIDE SEQUENCE [LARGE SCALE GENOMIC DNA]</scope>
    <source>
        <strain evidence="3">FGSC 2508 / P0657</strain>
    </source>
</reference>